<reference evidence="1" key="1">
    <citation type="submission" date="2018-06" db="EMBL/GenBank/DDBJ databases">
        <authorList>
            <person name="Zhirakovskaya E."/>
        </authorList>
    </citation>
    <scope>NUCLEOTIDE SEQUENCE</scope>
</reference>
<dbReference type="Gene3D" id="3.40.50.880">
    <property type="match status" value="1"/>
</dbReference>
<dbReference type="AlphaFoldDB" id="A0A3B0SZU4"/>
<accession>A0A3B0SZU4</accession>
<protein>
    <submittedName>
        <fullName evidence="1">Cytochrome c551/c552</fullName>
    </submittedName>
</protein>
<dbReference type="EMBL" id="UOEL01000013">
    <property type="protein sequence ID" value="VAW10130.1"/>
    <property type="molecule type" value="Genomic_DNA"/>
</dbReference>
<evidence type="ECO:0000313" key="1">
    <source>
        <dbReference type="EMBL" id="VAW10130.1"/>
    </source>
</evidence>
<proteinExistence type="predicted"/>
<dbReference type="SUPFAM" id="SSF52317">
    <property type="entry name" value="Class I glutamine amidotransferase-like"/>
    <property type="match status" value="1"/>
</dbReference>
<organism evidence="1">
    <name type="scientific">hydrothermal vent metagenome</name>
    <dbReference type="NCBI Taxonomy" id="652676"/>
    <lineage>
        <taxon>unclassified sequences</taxon>
        <taxon>metagenomes</taxon>
        <taxon>ecological metagenomes</taxon>
    </lineage>
</organism>
<name>A0A3B0SZU4_9ZZZZ</name>
<gene>
    <name evidence="1" type="ORF">MNBD_BACTEROID03-1427</name>
</gene>
<sequence length="73" mass="8333">METKKLEELKTAPKDTIKYITWVKKYGKGRVFFSSPSHNAQSYENPHLLQFLLDGMPYVVGDLVCDDSPIGKK</sequence>
<dbReference type="InterPro" id="IPR029062">
    <property type="entry name" value="Class_I_gatase-like"/>
</dbReference>